<keyword evidence="2" id="KW-0378">Hydrolase</keyword>
<feature type="domain" description="AB hydrolase-1" evidence="1">
    <location>
        <begin position="9"/>
        <end position="253"/>
    </location>
</feature>
<organism evidence="2 3">
    <name type="scientific">Microdochium bolleyi</name>
    <dbReference type="NCBI Taxonomy" id="196109"/>
    <lineage>
        <taxon>Eukaryota</taxon>
        <taxon>Fungi</taxon>
        <taxon>Dikarya</taxon>
        <taxon>Ascomycota</taxon>
        <taxon>Pezizomycotina</taxon>
        <taxon>Sordariomycetes</taxon>
        <taxon>Xylariomycetidae</taxon>
        <taxon>Xylariales</taxon>
        <taxon>Microdochiaceae</taxon>
        <taxon>Microdochium</taxon>
    </lineage>
</organism>
<reference evidence="3" key="1">
    <citation type="submission" date="2016-02" db="EMBL/GenBank/DDBJ databases">
        <title>Draft genome sequence of Microdochium bolleyi, a fungal endophyte of beachgrass.</title>
        <authorList>
            <consortium name="DOE Joint Genome Institute"/>
            <person name="David A.S."/>
            <person name="May G."/>
            <person name="Haridas S."/>
            <person name="Lim J."/>
            <person name="Wang M."/>
            <person name="Labutti K."/>
            <person name="Lipzen A."/>
            <person name="Barry K."/>
            <person name="Grigoriev I.V."/>
        </authorList>
    </citation>
    <scope>NUCLEOTIDE SEQUENCE [LARGE SCALE GENOMIC DNA]</scope>
    <source>
        <strain evidence="3">J235TASD1</strain>
    </source>
</reference>
<dbReference type="PANTHER" id="PTHR37017">
    <property type="entry name" value="AB HYDROLASE-1 DOMAIN-CONTAINING PROTEIN-RELATED"/>
    <property type="match status" value="1"/>
</dbReference>
<dbReference type="InterPro" id="IPR000073">
    <property type="entry name" value="AB_hydrolase_1"/>
</dbReference>
<evidence type="ECO:0000313" key="2">
    <source>
        <dbReference type="EMBL" id="KXJ94349.1"/>
    </source>
</evidence>
<evidence type="ECO:0000259" key="1">
    <source>
        <dbReference type="Pfam" id="PF12697"/>
    </source>
</evidence>
<evidence type="ECO:0000313" key="3">
    <source>
        <dbReference type="Proteomes" id="UP000070501"/>
    </source>
</evidence>
<dbReference type="EMBL" id="KQ964247">
    <property type="protein sequence ID" value="KXJ94349.1"/>
    <property type="molecule type" value="Genomic_DNA"/>
</dbReference>
<dbReference type="Gene3D" id="3.40.50.1820">
    <property type="entry name" value="alpha/beta hydrolase"/>
    <property type="match status" value="1"/>
</dbReference>
<gene>
    <name evidence="2" type="ORF">Micbo1qcDRAFT_159471</name>
</gene>
<proteinExistence type="predicted"/>
<dbReference type="Proteomes" id="UP000070501">
    <property type="component" value="Unassembled WGS sequence"/>
</dbReference>
<dbReference type="PANTHER" id="PTHR37017:SF11">
    <property type="entry name" value="ESTERASE_LIPASE_THIOESTERASE DOMAIN-CONTAINING PROTEIN"/>
    <property type="match status" value="1"/>
</dbReference>
<accession>A0A136JAY6</accession>
<dbReference type="InterPro" id="IPR052897">
    <property type="entry name" value="Sec-Metab_Biosynth_Hydrolase"/>
</dbReference>
<dbReference type="Pfam" id="PF12697">
    <property type="entry name" value="Abhydrolase_6"/>
    <property type="match status" value="1"/>
</dbReference>
<dbReference type="GO" id="GO:0016787">
    <property type="term" value="F:hydrolase activity"/>
    <property type="evidence" value="ECO:0007669"/>
    <property type="project" value="UniProtKB-KW"/>
</dbReference>
<dbReference type="InParanoid" id="A0A136JAY6"/>
<dbReference type="SUPFAM" id="SSF53474">
    <property type="entry name" value="alpha/beta-Hydrolases"/>
    <property type="match status" value="1"/>
</dbReference>
<keyword evidence="3" id="KW-1185">Reference proteome</keyword>
<dbReference type="OrthoDB" id="1263307at2759"/>
<protein>
    <submittedName>
        <fullName evidence="2">Alpha/beta hydrolase fold-1</fullName>
    </submittedName>
</protein>
<dbReference type="InterPro" id="IPR029058">
    <property type="entry name" value="AB_hydrolase_fold"/>
</dbReference>
<name>A0A136JAY6_9PEZI</name>
<sequence>MAASDNVAFVVVPGSFATPALYEDNIVAGLRDKGFRVDPVRLLSADDGSRQPAATAEDDAAHIRAAVTAILDDPEQPRDVVLSLHSYSGIPGSSAAKGLTKTERSAQQGKAATGVVGIVYLGSFVPFEGQSIRDIMGESMPEPYRVRNPGAYMPGVTADLAPLIFNDLPAERALEILGAMTLHSSDSYSGKASYEAWRDIPSVQIIPEQDLIVPTAVQLQMHDKVVAAGGKLTKVVVPGAGHAVNISQKELVVNELVKAAEGSRV</sequence>
<dbReference type="AlphaFoldDB" id="A0A136JAY6"/>